<dbReference type="InParanoid" id="A0A024GH87"/>
<feature type="signal peptide" evidence="3">
    <location>
        <begin position="1"/>
        <end position="36"/>
    </location>
</feature>
<feature type="chain" id="PRO_5001532415" evidence="3">
    <location>
        <begin position="37"/>
        <end position="521"/>
    </location>
</feature>
<reference evidence="4 5" key="1">
    <citation type="submission" date="2012-05" db="EMBL/GenBank/DDBJ databases">
        <title>Recombination and specialization in a pathogen metapopulation.</title>
        <authorList>
            <person name="Gardiner A."/>
            <person name="Kemen E."/>
            <person name="Schultz-Larsen T."/>
            <person name="MacLean D."/>
            <person name="Van Oosterhout C."/>
            <person name="Jones J.D.G."/>
        </authorList>
    </citation>
    <scope>NUCLEOTIDE SEQUENCE [LARGE SCALE GENOMIC DNA]</scope>
    <source>
        <strain evidence="4 5">Ac Nc2</strain>
    </source>
</reference>
<dbReference type="AlphaFoldDB" id="A0A024GH87"/>
<keyword evidence="2" id="KW-0812">Transmembrane</keyword>
<evidence type="ECO:0000256" key="2">
    <source>
        <dbReference type="SAM" id="Phobius"/>
    </source>
</evidence>
<feature type="region of interest" description="Disordered" evidence="1">
    <location>
        <begin position="234"/>
        <end position="258"/>
    </location>
</feature>
<evidence type="ECO:0000313" key="4">
    <source>
        <dbReference type="EMBL" id="CCI46055.1"/>
    </source>
</evidence>
<evidence type="ECO:0000256" key="3">
    <source>
        <dbReference type="SAM" id="SignalP"/>
    </source>
</evidence>
<gene>
    <name evidence="4" type="ORF">BN9_069830</name>
</gene>
<feature type="compositionally biased region" description="Pro residues" evidence="1">
    <location>
        <begin position="56"/>
        <end position="126"/>
    </location>
</feature>
<feature type="compositionally biased region" description="Polar residues" evidence="1">
    <location>
        <begin position="487"/>
        <end position="499"/>
    </location>
</feature>
<keyword evidence="2" id="KW-1133">Transmembrane helix</keyword>
<feature type="region of interest" description="Disordered" evidence="1">
    <location>
        <begin position="54"/>
        <end position="175"/>
    </location>
</feature>
<dbReference type="EMBL" id="CAIX01000115">
    <property type="protein sequence ID" value="CCI46055.1"/>
    <property type="molecule type" value="Genomic_DNA"/>
</dbReference>
<feature type="transmembrane region" description="Helical" evidence="2">
    <location>
        <begin position="192"/>
        <end position="213"/>
    </location>
</feature>
<proteinExistence type="predicted"/>
<name>A0A024GH87_9STRA</name>
<sequence>MPQFNCNRPIHRNRIQKRAIHIFMSLFTLFHSSCYAQTANSSLVVNPAAPQNGISIPPPSNPSPAIGQPPPAPTIQPPPPPPPPPPVTEPPAPVVPQPLPPIQPPPPPPPPPPVPPPAPPAQPPVQPAIESSSDHTQIDNAPVPEVPITIPPAVNISSTESPILNPPPPLHSTTPHIRHIRTTATKSDNDNYMYIVLASLLGMLFLGIIVFGITQLKCKKEDIDFITTPKHEPLESMRTSKMSRASATHSLSSGEIQHTKPRVLTSTAPTQPSTYQSDMSASQVFVMTNASGIPLLAASKQIDPSISEHNWPRRTLTLPQSFDSNRLYHSRSDSQYIPHEQRSSEVSSDFSMTLVAPSEDSADSFTSDPIVIATSFDDTSRLSGHSSHRSMRDTDDLSTQSIFDPAIRSEVSSVSFIGDENNNRIRTSRVDPSDRKSYIDSTHSDIRFHSNASENSQFQRSILSMSSSTSSRCSTESYCSSRGWYNSSTTPSDDLSQVHTADRLTFESERTSSLDRESYEI</sequence>
<feature type="region of interest" description="Disordered" evidence="1">
    <location>
        <begin position="487"/>
        <end position="521"/>
    </location>
</feature>
<keyword evidence="5" id="KW-1185">Reference proteome</keyword>
<evidence type="ECO:0000313" key="5">
    <source>
        <dbReference type="Proteomes" id="UP000053237"/>
    </source>
</evidence>
<keyword evidence="2" id="KW-0472">Membrane</keyword>
<dbReference type="Proteomes" id="UP000053237">
    <property type="component" value="Unassembled WGS sequence"/>
</dbReference>
<accession>A0A024GH87</accession>
<comment type="caution">
    <text evidence="4">The sequence shown here is derived from an EMBL/GenBank/DDBJ whole genome shotgun (WGS) entry which is preliminary data.</text>
</comment>
<feature type="compositionally biased region" description="Basic and acidic residues" evidence="1">
    <location>
        <begin position="500"/>
        <end position="521"/>
    </location>
</feature>
<keyword evidence="3" id="KW-0732">Signal</keyword>
<organism evidence="4 5">
    <name type="scientific">Albugo candida</name>
    <dbReference type="NCBI Taxonomy" id="65357"/>
    <lineage>
        <taxon>Eukaryota</taxon>
        <taxon>Sar</taxon>
        <taxon>Stramenopiles</taxon>
        <taxon>Oomycota</taxon>
        <taxon>Peronosporomycetes</taxon>
        <taxon>Albuginales</taxon>
        <taxon>Albuginaceae</taxon>
        <taxon>Albugo</taxon>
    </lineage>
</organism>
<dbReference type="PRINTS" id="PR01217">
    <property type="entry name" value="PRICHEXTENSN"/>
</dbReference>
<protein>
    <submittedName>
        <fullName evidence="4">Uncharacterized protein</fullName>
    </submittedName>
</protein>
<evidence type="ECO:0000256" key="1">
    <source>
        <dbReference type="SAM" id="MobiDB-lite"/>
    </source>
</evidence>
<feature type="compositionally biased region" description="Polar residues" evidence="1">
    <location>
        <begin position="237"/>
        <end position="256"/>
    </location>
</feature>